<protein>
    <submittedName>
        <fullName evidence="2">Uncharacterized protein</fullName>
    </submittedName>
</protein>
<evidence type="ECO:0000313" key="2">
    <source>
        <dbReference type="EMBL" id="EDM24677.1"/>
    </source>
</evidence>
<dbReference type="AlphaFoldDB" id="A6DUK5"/>
<feature type="non-terminal residue" evidence="2">
    <location>
        <position position="64"/>
    </location>
</feature>
<proteinExistence type="predicted"/>
<evidence type="ECO:0000313" key="3">
    <source>
        <dbReference type="Proteomes" id="UP000004947"/>
    </source>
</evidence>
<evidence type="ECO:0000256" key="1">
    <source>
        <dbReference type="SAM" id="SignalP"/>
    </source>
</evidence>
<comment type="caution">
    <text evidence="2">The sequence shown here is derived from an EMBL/GenBank/DDBJ whole genome shotgun (WGS) entry which is preliminary data.</text>
</comment>
<dbReference type="Proteomes" id="UP000004947">
    <property type="component" value="Unassembled WGS sequence"/>
</dbReference>
<keyword evidence="1" id="KW-0732">Signal</keyword>
<feature type="chain" id="PRO_5002694817" evidence="1">
    <location>
        <begin position="19"/>
        <end position="64"/>
    </location>
</feature>
<reference evidence="2 3" key="1">
    <citation type="journal article" date="2010" name="J. Bacteriol.">
        <title>Genome sequence of Lentisphaera araneosa HTCC2155T, the type species of the order Lentisphaerales in the phylum Lentisphaerae.</title>
        <authorList>
            <person name="Thrash J.C."/>
            <person name="Cho J.C."/>
            <person name="Vergin K.L."/>
            <person name="Morris R.M."/>
            <person name="Giovannoni S.J."/>
        </authorList>
    </citation>
    <scope>NUCLEOTIDE SEQUENCE [LARGE SCALE GENOMIC DNA]</scope>
    <source>
        <strain evidence="2 3">HTCC2155</strain>
    </source>
</reference>
<name>A6DUK5_9BACT</name>
<sequence length="64" mass="7474">MKTFYNLLIFIFSMGALAQGSLIKQDDKALPHSPFDQKRVMFLGDSITRAGIYFRYIDYYLQKS</sequence>
<dbReference type="EMBL" id="ABCK01000068">
    <property type="protein sequence ID" value="EDM24677.1"/>
    <property type="molecule type" value="Genomic_DNA"/>
</dbReference>
<feature type="signal peptide" evidence="1">
    <location>
        <begin position="1"/>
        <end position="18"/>
    </location>
</feature>
<accession>A6DUK5</accession>
<gene>
    <name evidence="2" type="ORF">LNTAR_25592</name>
</gene>
<keyword evidence="3" id="KW-1185">Reference proteome</keyword>
<organism evidence="2 3">
    <name type="scientific">Lentisphaera araneosa HTCC2155</name>
    <dbReference type="NCBI Taxonomy" id="313628"/>
    <lineage>
        <taxon>Bacteria</taxon>
        <taxon>Pseudomonadati</taxon>
        <taxon>Lentisphaerota</taxon>
        <taxon>Lentisphaeria</taxon>
        <taxon>Lentisphaerales</taxon>
        <taxon>Lentisphaeraceae</taxon>
        <taxon>Lentisphaera</taxon>
    </lineage>
</organism>